<protein>
    <submittedName>
        <fullName evidence="1">Transposase</fullName>
    </submittedName>
</protein>
<proteinExistence type="predicted"/>
<reference evidence="1" key="1">
    <citation type="submission" date="2019-04" db="EMBL/GenBank/DDBJ databases">
        <title>Genome sequencing of Clostridium botulinum Groups I-IV and Clostridium butyricum.</title>
        <authorList>
            <person name="Brunt J."/>
            <person name="Van Vliet A.H.M."/>
            <person name="Stringer S.C."/>
            <person name="Carter A.T."/>
            <person name="Peck M.W."/>
        </authorList>
    </citation>
    <scope>NUCLEOTIDE SEQUENCE</scope>
    <source>
        <strain evidence="1">Colworth BL165</strain>
    </source>
</reference>
<gene>
    <name evidence="1" type="ORF">FCV13_12095</name>
</gene>
<organism evidence="1">
    <name type="scientific">Clostridium botulinum</name>
    <dbReference type="NCBI Taxonomy" id="1491"/>
    <lineage>
        <taxon>Bacteria</taxon>
        <taxon>Bacillati</taxon>
        <taxon>Bacillota</taxon>
        <taxon>Clostridia</taxon>
        <taxon>Eubacteriales</taxon>
        <taxon>Clostridiaceae</taxon>
        <taxon>Clostridium</taxon>
    </lineage>
</organism>
<dbReference type="AlphaFoldDB" id="A0A6G4DCQ3"/>
<comment type="caution">
    <text evidence="1">The sequence shown here is derived from an EMBL/GenBank/DDBJ whole genome shotgun (WGS) entry which is preliminary data.</text>
</comment>
<accession>A0A6G4DCQ3</accession>
<feature type="non-terminal residue" evidence="1">
    <location>
        <position position="115"/>
    </location>
</feature>
<feature type="non-terminal residue" evidence="1">
    <location>
        <position position="1"/>
    </location>
</feature>
<dbReference type="EMBL" id="SWNS01000047">
    <property type="protein sequence ID" value="NFD88704.1"/>
    <property type="molecule type" value="Genomic_DNA"/>
</dbReference>
<sequence length="115" mass="13276">NGRPKLPNYKKKNGKNILVFTNQNCKQKKGYIQFPQCFNKYELKTNINGKLQQVRILPRNKHYVIEVIYKIEKKEKLNDNGKYISIDIGLDNFATVVNNIGLKPIIINGKGLKSI</sequence>
<name>A0A6G4DCQ3_CLOBO</name>
<evidence type="ECO:0000313" key="1">
    <source>
        <dbReference type="EMBL" id="NFD88704.1"/>
    </source>
</evidence>